<dbReference type="EMBL" id="CP129675">
    <property type="protein sequence ID" value="XDS45986.1"/>
    <property type="molecule type" value="Genomic_DNA"/>
</dbReference>
<name>A0AB39UJU5_9BIFI</name>
<evidence type="ECO:0000313" key="2">
    <source>
        <dbReference type="EMBL" id="XDS45986.1"/>
    </source>
</evidence>
<accession>A0AB39UJU5</accession>
<dbReference type="RefSeq" id="WP_369341420.1">
    <property type="nucleotide sequence ID" value="NZ_CP129675.1"/>
</dbReference>
<evidence type="ECO:0000256" key="1">
    <source>
        <dbReference type="ARBA" id="ARBA00006479"/>
    </source>
</evidence>
<dbReference type="EMBL" id="CP129682">
    <property type="protein sequence ID" value="XDS49232.1"/>
    <property type="molecule type" value="Genomic_DNA"/>
</dbReference>
<comment type="similarity">
    <text evidence="1">Belongs to the ROK (NagC/XylR) family.</text>
</comment>
<organism evidence="3">
    <name type="scientific">Bifidobacterium fermentum</name>
    <dbReference type="NCBI Taxonomy" id="3059035"/>
    <lineage>
        <taxon>Bacteria</taxon>
        <taxon>Bacillati</taxon>
        <taxon>Actinomycetota</taxon>
        <taxon>Actinomycetes</taxon>
        <taxon>Bifidobacteriales</taxon>
        <taxon>Bifidobacteriaceae</taxon>
        <taxon>Bifidobacterium</taxon>
    </lineage>
</organism>
<protein>
    <submittedName>
        <fullName evidence="3">ROK family protein</fullName>
    </submittedName>
</protein>
<dbReference type="Gene3D" id="1.10.10.10">
    <property type="entry name" value="Winged helix-like DNA-binding domain superfamily/Winged helix DNA-binding domain"/>
    <property type="match status" value="1"/>
</dbReference>
<dbReference type="KEGG" id="bfk:QN062_08745"/>
<dbReference type="InterPro" id="IPR036388">
    <property type="entry name" value="WH-like_DNA-bd_sf"/>
</dbReference>
<dbReference type="PANTHER" id="PTHR18964">
    <property type="entry name" value="ROK (REPRESSOR, ORF, KINASE) FAMILY"/>
    <property type="match status" value="1"/>
</dbReference>
<reference evidence="3" key="1">
    <citation type="submission" date="2023-07" db="EMBL/GenBank/DDBJ databases">
        <title>Bifidobacterium aquikefiriaerophilum sp. nov. and Bifidobacterium eccum sp. nov., isolated from water kefir.</title>
        <authorList>
            <person name="Breselge S."/>
            <person name="Bellassi P."/>
            <person name="Barcenilla C."/>
            <person name="Alvarez-Ordonez A."/>
            <person name="Morelli L."/>
            <person name="Cotter P.D."/>
        </authorList>
    </citation>
    <scope>NUCLEOTIDE SEQUENCE</scope>
    <source>
        <strain evidence="4">WK012_4_13</strain>
        <strain evidence="3">WK013_4_14</strain>
        <strain evidence="2">WK048_4_13</strain>
    </source>
</reference>
<dbReference type="PANTHER" id="PTHR18964:SF149">
    <property type="entry name" value="BIFUNCTIONAL UDP-N-ACETYLGLUCOSAMINE 2-EPIMERASE_N-ACETYLMANNOSAMINE KINASE"/>
    <property type="match status" value="1"/>
</dbReference>
<dbReference type="Gene3D" id="3.30.420.40">
    <property type="match status" value="2"/>
</dbReference>
<dbReference type="SUPFAM" id="SSF46785">
    <property type="entry name" value="Winged helix' DNA-binding domain"/>
    <property type="match status" value="1"/>
</dbReference>
<dbReference type="InterPro" id="IPR043129">
    <property type="entry name" value="ATPase_NBD"/>
</dbReference>
<sequence length="431" mass="47581">MPASQIHRHQSQRLVSKDVRNHNLGLVLTELARNPGVSRSYLANATGLTHGALTLLIRELEEYGLVRPSDSPEIRSREPGRKKQLLALADRTYAIAAIELRNESVKLTCESISGKRIVEREYAEDFHNRPVDSFAQYVALRIFELMGMVQRLGFRSLPIVGVAVPAPVFDDNDTLLAAIDFGWGTVPLGKEIIEHLHAFQSDMAMPKIIVFNDANTALWAEYRHLCNLEPANAPSTVLYLKSDIGIGGSAIVQGHIFNGSRGTAIEPGHFQIDPHGRSCACGRVGCLVTVADPSLLLERAHLGDVDRSKGRSHALSTLMAQDREGIPLAHRTLIAADRSIIQVLSNIIVLLTPDCIVLGGYLCDRVEEISRLDEPSLRCIGYRGHRGRQAILPSFYRQDAVTVGALMRLRSCILWNAGLIANDLPWSWSEE</sequence>
<dbReference type="SUPFAM" id="SSF53067">
    <property type="entry name" value="Actin-like ATPase domain"/>
    <property type="match status" value="2"/>
</dbReference>
<dbReference type="AlphaFoldDB" id="A0AB39UJU5"/>
<proteinExistence type="inferred from homology"/>
<gene>
    <name evidence="4" type="ORF">QN062_08745</name>
    <name evidence="3" type="ORF">QN216_02935</name>
    <name evidence="2" type="ORF">QN217_07510</name>
</gene>
<dbReference type="InterPro" id="IPR000600">
    <property type="entry name" value="ROK"/>
</dbReference>
<dbReference type="Pfam" id="PF13412">
    <property type="entry name" value="HTH_24"/>
    <property type="match status" value="1"/>
</dbReference>
<dbReference type="InterPro" id="IPR036390">
    <property type="entry name" value="WH_DNA-bd_sf"/>
</dbReference>
<evidence type="ECO:0000313" key="4">
    <source>
        <dbReference type="EMBL" id="XDS50456.1"/>
    </source>
</evidence>
<dbReference type="EMBL" id="CP129683">
    <property type="protein sequence ID" value="XDS50456.1"/>
    <property type="molecule type" value="Genomic_DNA"/>
</dbReference>
<evidence type="ECO:0000313" key="3">
    <source>
        <dbReference type="EMBL" id="XDS49232.1"/>
    </source>
</evidence>
<dbReference type="Pfam" id="PF00480">
    <property type="entry name" value="ROK"/>
    <property type="match status" value="1"/>
</dbReference>